<keyword evidence="3" id="KW-1185">Reference proteome</keyword>
<reference evidence="2 3" key="1">
    <citation type="journal article" date="2016" name="Mol. Biol. Evol.">
        <title>Comparative Genomics of Early-Diverging Mushroom-Forming Fungi Provides Insights into the Origins of Lignocellulose Decay Capabilities.</title>
        <authorList>
            <person name="Nagy L.G."/>
            <person name="Riley R."/>
            <person name="Tritt A."/>
            <person name="Adam C."/>
            <person name="Daum C."/>
            <person name="Floudas D."/>
            <person name="Sun H."/>
            <person name="Yadav J.S."/>
            <person name="Pangilinan J."/>
            <person name="Larsson K.H."/>
            <person name="Matsuura K."/>
            <person name="Barry K."/>
            <person name="Labutti K."/>
            <person name="Kuo R."/>
            <person name="Ohm R.A."/>
            <person name="Bhattacharya S.S."/>
            <person name="Shirouzu T."/>
            <person name="Yoshinaga Y."/>
            <person name="Martin F.M."/>
            <person name="Grigoriev I.V."/>
            <person name="Hibbett D.S."/>
        </authorList>
    </citation>
    <scope>NUCLEOTIDE SEQUENCE [LARGE SCALE GENOMIC DNA]</scope>
    <source>
        <strain evidence="2 3">HHB12029</strain>
    </source>
</reference>
<name>A0A166MUG5_EXIGL</name>
<dbReference type="EMBL" id="KV426911">
    <property type="protein sequence ID" value="KZV78412.1"/>
    <property type="molecule type" value="Genomic_DNA"/>
</dbReference>
<accession>A0A166MUG5</accession>
<feature type="compositionally biased region" description="Basic and acidic residues" evidence="1">
    <location>
        <begin position="53"/>
        <end position="65"/>
    </location>
</feature>
<dbReference type="InParanoid" id="A0A166MUG5"/>
<organism evidence="2 3">
    <name type="scientific">Exidia glandulosa HHB12029</name>
    <dbReference type="NCBI Taxonomy" id="1314781"/>
    <lineage>
        <taxon>Eukaryota</taxon>
        <taxon>Fungi</taxon>
        <taxon>Dikarya</taxon>
        <taxon>Basidiomycota</taxon>
        <taxon>Agaricomycotina</taxon>
        <taxon>Agaricomycetes</taxon>
        <taxon>Auriculariales</taxon>
        <taxon>Exidiaceae</taxon>
        <taxon>Exidia</taxon>
    </lineage>
</organism>
<protein>
    <submittedName>
        <fullName evidence="2">Uncharacterized protein</fullName>
    </submittedName>
</protein>
<evidence type="ECO:0000313" key="2">
    <source>
        <dbReference type="EMBL" id="KZV78412.1"/>
    </source>
</evidence>
<feature type="compositionally biased region" description="Basic residues" evidence="1">
    <location>
        <begin position="1"/>
        <end position="10"/>
    </location>
</feature>
<dbReference type="AlphaFoldDB" id="A0A166MUG5"/>
<gene>
    <name evidence="2" type="ORF">EXIGLDRAFT_716781</name>
</gene>
<feature type="region of interest" description="Disordered" evidence="1">
    <location>
        <begin position="1"/>
        <end position="65"/>
    </location>
</feature>
<evidence type="ECO:0000256" key="1">
    <source>
        <dbReference type="SAM" id="MobiDB-lite"/>
    </source>
</evidence>
<evidence type="ECO:0000313" key="3">
    <source>
        <dbReference type="Proteomes" id="UP000077266"/>
    </source>
</evidence>
<proteinExistence type="predicted"/>
<sequence length="65" mass="7385">MSGVTVRRRGGPHENRSVKSKRHCKRGRTDEEGSTQVLVLQPAARPYALEAHPSTRDSEQEMRKE</sequence>
<dbReference type="Proteomes" id="UP000077266">
    <property type="component" value="Unassembled WGS sequence"/>
</dbReference>